<keyword evidence="1" id="KW-0472">Membrane</keyword>
<dbReference type="RefSeq" id="WP_235323638.1">
    <property type="nucleotide sequence ID" value="NZ_JAFBIT010000002.1"/>
</dbReference>
<feature type="transmembrane region" description="Helical" evidence="1">
    <location>
        <begin position="159"/>
        <end position="182"/>
    </location>
</feature>
<protein>
    <submittedName>
        <fullName evidence="2">Uncharacterized protein</fullName>
    </submittedName>
</protein>
<keyword evidence="3" id="KW-1185">Reference proteome</keyword>
<keyword evidence="1" id="KW-0812">Transmembrane</keyword>
<keyword evidence="1" id="KW-1133">Transmembrane helix</keyword>
<sequence length="253" mass="28177">MARYRVEEQTERPKRLSVTTLLFPLLSVLYGEAVFAFFAQTGFTVYKVLFALAAGCIALALSRLTPFYPLNYFLQSVWLLLCWGIIAGQYLYFRLFGAYFELRGEDRTARFLSALPAAIVQNVPFLLCMLVPVILHFTLQRVMLRERRSLMGYLLGANWLEPIGALLLAAILGFVSVVLGLYDTQGEESPCRLLDTHFAAEPSVEAFGAVPELALDVKYNVLGIAGEETVRYYVVYDGGESVALESAPEGMNS</sequence>
<evidence type="ECO:0000256" key="1">
    <source>
        <dbReference type="SAM" id="Phobius"/>
    </source>
</evidence>
<proteinExistence type="predicted"/>
<feature type="transmembrane region" description="Helical" evidence="1">
    <location>
        <begin position="72"/>
        <end position="93"/>
    </location>
</feature>
<feature type="transmembrane region" description="Helical" evidence="1">
    <location>
        <begin position="113"/>
        <end position="139"/>
    </location>
</feature>
<gene>
    <name evidence="2" type="ORF">JQM67_08310</name>
</gene>
<evidence type="ECO:0000313" key="3">
    <source>
        <dbReference type="Proteomes" id="UP001299220"/>
    </source>
</evidence>
<feature type="transmembrane region" description="Helical" evidence="1">
    <location>
        <begin position="21"/>
        <end position="39"/>
    </location>
</feature>
<reference evidence="2 3" key="1">
    <citation type="submission" date="2020-12" db="EMBL/GenBank/DDBJ databases">
        <title>Whole genome sequences of gut porcine anaerobes.</title>
        <authorList>
            <person name="Kubasova T."/>
            <person name="Jahodarova E."/>
            <person name="Rychlik I."/>
        </authorList>
    </citation>
    <scope>NUCLEOTIDE SEQUENCE [LARGE SCALE GENOMIC DNA]</scope>
    <source>
        <strain evidence="2 3">An867</strain>
    </source>
</reference>
<accession>A0ABS9CNH3</accession>
<evidence type="ECO:0000313" key="2">
    <source>
        <dbReference type="EMBL" id="MCF2652604.1"/>
    </source>
</evidence>
<organism evidence="2 3">
    <name type="scientific">Anaeromassilibacillus senegalensis</name>
    <dbReference type="NCBI Taxonomy" id="1673717"/>
    <lineage>
        <taxon>Bacteria</taxon>
        <taxon>Bacillati</taxon>
        <taxon>Bacillota</taxon>
        <taxon>Clostridia</taxon>
        <taxon>Eubacteriales</taxon>
        <taxon>Acutalibacteraceae</taxon>
        <taxon>Anaeromassilibacillus</taxon>
    </lineage>
</organism>
<dbReference type="Proteomes" id="UP001299220">
    <property type="component" value="Unassembled WGS sequence"/>
</dbReference>
<dbReference type="EMBL" id="JAFBIT010000002">
    <property type="protein sequence ID" value="MCF2652604.1"/>
    <property type="molecule type" value="Genomic_DNA"/>
</dbReference>
<comment type="caution">
    <text evidence="2">The sequence shown here is derived from an EMBL/GenBank/DDBJ whole genome shotgun (WGS) entry which is preliminary data.</text>
</comment>
<name>A0ABS9CNH3_9FIRM</name>
<feature type="transmembrane region" description="Helical" evidence="1">
    <location>
        <begin position="45"/>
        <end position="65"/>
    </location>
</feature>